<evidence type="ECO:0000313" key="3">
    <source>
        <dbReference type="Proteomes" id="UP001480595"/>
    </source>
</evidence>
<name>A0ABR1TB36_9PEZI</name>
<feature type="region of interest" description="Disordered" evidence="1">
    <location>
        <begin position="154"/>
        <end position="198"/>
    </location>
</feature>
<evidence type="ECO:0008006" key="4">
    <source>
        <dbReference type="Google" id="ProtNLM"/>
    </source>
</evidence>
<feature type="region of interest" description="Disordered" evidence="1">
    <location>
        <begin position="1"/>
        <end position="72"/>
    </location>
</feature>
<gene>
    <name evidence="2" type="ORF">PG994_012662</name>
</gene>
<feature type="compositionally biased region" description="Basic residues" evidence="1">
    <location>
        <begin position="15"/>
        <end position="28"/>
    </location>
</feature>
<accession>A0ABR1TB36</accession>
<feature type="compositionally biased region" description="Polar residues" evidence="1">
    <location>
        <begin position="1"/>
        <end position="10"/>
    </location>
</feature>
<feature type="compositionally biased region" description="Acidic residues" evidence="1">
    <location>
        <begin position="171"/>
        <end position="198"/>
    </location>
</feature>
<dbReference type="Proteomes" id="UP001480595">
    <property type="component" value="Unassembled WGS sequence"/>
</dbReference>
<evidence type="ECO:0000256" key="1">
    <source>
        <dbReference type="SAM" id="MobiDB-lite"/>
    </source>
</evidence>
<comment type="caution">
    <text evidence="2">The sequence shown here is derived from an EMBL/GenBank/DDBJ whole genome shotgun (WGS) entry which is preliminary data.</text>
</comment>
<reference evidence="2 3" key="1">
    <citation type="submission" date="2023-01" db="EMBL/GenBank/DDBJ databases">
        <title>Analysis of 21 Apiospora genomes using comparative genomics revels a genus with tremendous synthesis potential of carbohydrate active enzymes and secondary metabolites.</title>
        <authorList>
            <person name="Sorensen T."/>
        </authorList>
    </citation>
    <scope>NUCLEOTIDE SEQUENCE [LARGE SCALE GENOMIC DNA]</scope>
    <source>
        <strain evidence="2 3">CBS 135458</strain>
    </source>
</reference>
<evidence type="ECO:0000313" key="2">
    <source>
        <dbReference type="EMBL" id="KAK8043824.1"/>
    </source>
</evidence>
<dbReference type="EMBL" id="JAQQWL010000012">
    <property type="protein sequence ID" value="KAK8043824.1"/>
    <property type="molecule type" value="Genomic_DNA"/>
</dbReference>
<keyword evidence="3" id="KW-1185">Reference proteome</keyword>
<dbReference type="GeneID" id="92097134"/>
<dbReference type="RefSeq" id="XP_066710219.1">
    <property type="nucleotide sequence ID" value="XM_066864071.1"/>
</dbReference>
<protein>
    <recommendedName>
        <fullName evidence="4">Protein kinase domain-containing protein</fullName>
    </recommendedName>
</protein>
<sequence>MSGAGSNNPFFNRPRQWHLRHGQRRLRPQHRERPPVDDDILAGASNSRSRSRRRNSRRITPPVFDSSTSNDDGARKVLFPNANTAANKVRSRSDRLRTLEQRIKTVFEQRWPGYEYQFVRVLRAGAAGQTWLLRTSRSTARKNTVNVGFGLPIINELEDEDGEGGDGGGGDGEDEEGDWGDEEEDWGEEEDEEEADEFDDQPALFQNAPHIVNGFYFPKDPMKDILRTPGSSGWTGPRKGDDWLYLEYMEHGTLLQFVNACIASALYQIPNRMAWRFFLCLIRACIGMAYPPGLRLAGGSFETIPILPPFNGGMQPPQPPEQHIHGDMHSGNDYGAWEIEEEGGPQRNIFDAACLMVEIILMIPDGASKLFQAGAKPTVVIPLGGPSLLLQPGMRPNAEMVECYAECLTLNPYQSPHFRPGGMLADQDPNAYAHRLNALDPDLRNLLTHCLSADDARKPTLPHLLALATNALQRTPEQYRDWWQSPGSGRTSRGLDIDTSIYQMWGETDDGLRQVIQTCLLDATAAKDARDARRDAQQEAEGQTPETAESAIAAMLRREGRKSASTGRIVRLRQNTRQFYSVP</sequence>
<organism evidence="2 3">
    <name type="scientific">Apiospora phragmitis</name>
    <dbReference type="NCBI Taxonomy" id="2905665"/>
    <lineage>
        <taxon>Eukaryota</taxon>
        <taxon>Fungi</taxon>
        <taxon>Dikarya</taxon>
        <taxon>Ascomycota</taxon>
        <taxon>Pezizomycotina</taxon>
        <taxon>Sordariomycetes</taxon>
        <taxon>Xylariomycetidae</taxon>
        <taxon>Amphisphaeriales</taxon>
        <taxon>Apiosporaceae</taxon>
        <taxon>Apiospora</taxon>
    </lineage>
</organism>
<proteinExistence type="predicted"/>